<dbReference type="SUPFAM" id="SSF53335">
    <property type="entry name" value="S-adenosyl-L-methionine-dependent methyltransferases"/>
    <property type="match status" value="1"/>
</dbReference>
<evidence type="ECO:0000256" key="1">
    <source>
        <dbReference type="ARBA" id="ARBA00009741"/>
    </source>
</evidence>
<dbReference type="InterPro" id="IPR004498">
    <property type="entry name" value="Ribosomal_PrmA_MeTrfase"/>
</dbReference>
<dbReference type="PANTHER" id="PTHR43648:SF1">
    <property type="entry name" value="ELECTRON TRANSFER FLAVOPROTEIN BETA SUBUNIT LYSINE METHYLTRANSFERASE"/>
    <property type="match status" value="1"/>
</dbReference>
<dbReference type="OrthoDB" id="5289279at2"/>
<dbReference type="GO" id="GO:0005840">
    <property type="term" value="C:ribosome"/>
    <property type="evidence" value="ECO:0007669"/>
    <property type="project" value="UniProtKB-KW"/>
</dbReference>
<accession>A0A2I1DPV9</accession>
<dbReference type="GO" id="GO:0032259">
    <property type="term" value="P:methylation"/>
    <property type="evidence" value="ECO:0007669"/>
    <property type="project" value="UniProtKB-KW"/>
</dbReference>
<comment type="function">
    <text evidence="6">Methylates ribosomal protein L11.</text>
</comment>
<keyword evidence="7" id="KW-0689">Ribosomal protein</keyword>
<feature type="binding site" evidence="6">
    <location>
        <position position="163"/>
    </location>
    <ligand>
        <name>S-adenosyl-L-methionine</name>
        <dbReference type="ChEBI" id="CHEBI:59789"/>
    </ligand>
</feature>
<organism evidence="7 8">
    <name type="scientific">Acidithiobacillus marinus</name>
    <dbReference type="NCBI Taxonomy" id="187490"/>
    <lineage>
        <taxon>Bacteria</taxon>
        <taxon>Pseudomonadati</taxon>
        <taxon>Pseudomonadota</taxon>
        <taxon>Acidithiobacillia</taxon>
        <taxon>Acidithiobacillales</taxon>
        <taxon>Acidithiobacillaceae</taxon>
        <taxon>Acidithiobacillus</taxon>
    </lineage>
</organism>
<comment type="similarity">
    <text evidence="1 6">Belongs to the methyltransferase superfamily. PrmA family.</text>
</comment>
<reference evidence="7 8" key="1">
    <citation type="submission" date="2017-03" db="EMBL/GenBank/DDBJ databases">
        <title>Draft genime sequence of the acidophilic sulfur-oxidizing bacterium Acidithiobacillus sp. SH, isolated from seawater.</title>
        <authorList>
            <person name="Sharmin S."/>
            <person name="Tokuhisa M."/>
            <person name="Kanao T."/>
            <person name="Kamimura K."/>
        </authorList>
    </citation>
    <scope>NUCLEOTIDE SEQUENCE [LARGE SCALE GENOMIC DNA]</scope>
    <source>
        <strain evidence="7 8">SH</strain>
    </source>
</reference>
<dbReference type="FunCoup" id="A0A2I1DPV9">
    <property type="interactions" value="437"/>
</dbReference>
<feature type="binding site" evidence="6">
    <location>
        <position position="142"/>
    </location>
    <ligand>
        <name>S-adenosyl-L-methionine</name>
        <dbReference type="ChEBI" id="CHEBI:59789"/>
    </ligand>
</feature>
<comment type="caution">
    <text evidence="7">The sequence shown here is derived from an EMBL/GenBank/DDBJ whole genome shotgun (WGS) entry which is preliminary data.</text>
</comment>
<comment type="subcellular location">
    <subcellularLocation>
        <location evidence="6">Cytoplasm</location>
    </subcellularLocation>
</comment>
<evidence type="ECO:0000256" key="3">
    <source>
        <dbReference type="ARBA" id="ARBA00022603"/>
    </source>
</evidence>
<evidence type="ECO:0000256" key="2">
    <source>
        <dbReference type="ARBA" id="ARBA00022490"/>
    </source>
</evidence>
<dbReference type="InterPro" id="IPR029063">
    <property type="entry name" value="SAM-dependent_MTases_sf"/>
</dbReference>
<dbReference type="NCBIfam" id="TIGR00406">
    <property type="entry name" value="prmA"/>
    <property type="match status" value="1"/>
</dbReference>
<dbReference type="AlphaFoldDB" id="A0A2I1DPV9"/>
<dbReference type="Pfam" id="PF06325">
    <property type="entry name" value="PrmA"/>
    <property type="match status" value="1"/>
</dbReference>
<keyword evidence="4 6" id="KW-0808">Transferase</keyword>
<feature type="binding site" evidence="6">
    <location>
        <position position="185"/>
    </location>
    <ligand>
        <name>S-adenosyl-L-methionine</name>
        <dbReference type="ChEBI" id="CHEBI:59789"/>
    </ligand>
</feature>
<dbReference type="Proteomes" id="UP000234329">
    <property type="component" value="Unassembled WGS sequence"/>
</dbReference>
<evidence type="ECO:0000313" key="8">
    <source>
        <dbReference type="Proteomes" id="UP000234329"/>
    </source>
</evidence>
<evidence type="ECO:0000256" key="5">
    <source>
        <dbReference type="ARBA" id="ARBA00022691"/>
    </source>
</evidence>
<keyword evidence="3 6" id="KW-0489">Methyltransferase</keyword>
<dbReference type="GO" id="GO:0016279">
    <property type="term" value="F:protein-lysine N-methyltransferase activity"/>
    <property type="evidence" value="ECO:0007669"/>
    <property type="project" value="TreeGrafter"/>
</dbReference>
<dbReference type="InterPro" id="IPR050078">
    <property type="entry name" value="Ribosomal_L11_MeTrfase_PrmA"/>
</dbReference>
<keyword evidence="5 6" id="KW-0949">S-adenosyl-L-methionine</keyword>
<gene>
    <name evidence="6" type="primary">prmA</name>
    <name evidence="7" type="ORF">B1757_00730</name>
</gene>
<keyword evidence="8" id="KW-1185">Reference proteome</keyword>
<sequence>MTIAWWQLDLQVPVDAAAPVEALLLEAGAEAITFLEQDTSEALFVPGELWQHSHCQALFAADVHAEADLRALIESAAWQHYGASLQAVVDQDWVSSTQAQFPARQFGKLWVVPSWDRAPEDALYQLHLDPGQAFGTGAHPTTSRCLHFLESHIRGGECVIDYGCGSGILAIAALLLGAKTAYGIDTDPQALKVATANAKNNGVAQHLHLSLPEQKMLPQADILVANILAGPLLQLAATLAALTRPDGWIALSGILHSQEACILEAYAPYFNFAMPQHEEDWSLLYGQRKTGD</sequence>
<feature type="binding site" evidence="6">
    <location>
        <position position="226"/>
    </location>
    <ligand>
        <name>S-adenosyl-L-methionine</name>
        <dbReference type="ChEBI" id="CHEBI:59789"/>
    </ligand>
</feature>
<dbReference type="InParanoid" id="A0A2I1DPV9"/>
<protein>
    <recommendedName>
        <fullName evidence="6">Ribosomal protein L11 methyltransferase</fullName>
        <shortName evidence="6">L11 Mtase</shortName>
        <ecNumber evidence="6">2.1.1.-</ecNumber>
    </recommendedName>
</protein>
<dbReference type="HAMAP" id="MF_00735">
    <property type="entry name" value="Methyltr_PrmA"/>
    <property type="match status" value="1"/>
</dbReference>
<evidence type="ECO:0000313" key="7">
    <source>
        <dbReference type="EMBL" id="PKY11913.1"/>
    </source>
</evidence>
<dbReference type="EMBL" id="MXAV01000004">
    <property type="protein sequence ID" value="PKY11913.1"/>
    <property type="molecule type" value="Genomic_DNA"/>
</dbReference>
<proteinExistence type="inferred from homology"/>
<dbReference type="EC" id="2.1.1.-" evidence="6"/>
<dbReference type="PANTHER" id="PTHR43648">
    <property type="entry name" value="ELECTRON TRANSFER FLAVOPROTEIN BETA SUBUNIT LYSINE METHYLTRANSFERASE"/>
    <property type="match status" value="1"/>
</dbReference>
<comment type="catalytic activity">
    <reaction evidence="6">
        <text>L-lysyl-[protein] + 3 S-adenosyl-L-methionine = N(6),N(6),N(6)-trimethyl-L-lysyl-[protein] + 3 S-adenosyl-L-homocysteine + 3 H(+)</text>
        <dbReference type="Rhea" id="RHEA:54192"/>
        <dbReference type="Rhea" id="RHEA-COMP:9752"/>
        <dbReference type="Rhea" id="RHEA-COMP:13826"/>
        <dbReference type="ChEBI" id="CHEBI:15378"/>
        <dbReference type="ChEBI" id="CHEBI:29969"/>
        <dbReference type="ChEBI" id="CHEBI:57856"/>
        <dbReference type="ChEBI" id="CHEBI:59789"/>
        <dbReference type="ChEBI" id="CHEBI:61961"/>
    </reaction>
</comment>
<keyword evidence="2 6" id="KW-0963">Cytoplasm</keyword>
<dbReference type="PIRSF" id="PIRSF000401">
    <property type="entry name" value="RPL11_MTase"/>
    <property type="match status" value="1"/>
</dbReference>
<dbReference type="GO" id="GO:0005829">
    <property type="term" value="C:cytosol"/>
    <property type="evidence" value="ECO:0007669"/>
    <property type="project" value="TreeGrafter"/>
</dbReference>
<keyword evidence="7" id="KW-0687">Ribonucleoprotein</keyword>
<dbReference type="RefSeq" id="WP_101536502.1">
    <property type="nucleotide sequence ID" value="NZ_MXAV01000004.1"/>
</dbReference>
<evidence type="ECO:0000256" key="6">
    <source>
        <dbReference type="HAMAP-Rule" id="MF_00735"/>
    </source>
</evidence>
<evidence type="ECO:0000256" key="4">
    <source>
        <dbReference type="ARBA" id="ARBA00022679"/>
    </source>
</evidence>
<name>A0A2I1DPV9_9PROT</name>
<dbReference type="Gene3D" id="3.40.50.150">
    <property type="entry name" value="Vaccinia Virus protein VP39"/>
    <property type="match status" value="1"/>
</dbReference>